<dbReference type="CDD" id="cd00156">
    <property type="entry name" value="REC"/>
    <property type="match status" value="1"/>
</dbReference>
<keyword evidence="3 9" id="KW-0597">Phosphoprotein</keyword>
<dbReference type="PANTHER" id="PTHR43065">
    <property type="entry name" value="SENSOR HISTIDINE KINASE"/>
    <property type="match status" value="1"/>
</dbReference>
<accession>A0A919BII0</accession>
<dbReference type="SMART" id="SM00448">
    <property type="entry name" value="REC"/>
    <property type="match status" value="1"/>
</dbReference>
<feature type="domain" description="Histidine kinase" evidence="10">
    <location>
        <begin position="379"/>
        <end position="593"/>
    </location>
</feature>
<dbReference type="InterPro" id="IPR003594">
    <property type="entry name" value="HATPase_dom"/>
</dbReference>
<dbReference type="AlphaFoldDB" id="A0A919BII0"/>
<keyword evidence="7" id="KW-0067">ATP-binding</keyword>
<reference evidence="12" key="1">
    <citation type="journal article" date="2014" name="Int. J. Syst. Evol. Microbiol.">
        <title>Complete genome sequence of Corynebacterium casei LMG S-19264T (=DSM 44701T), isolated from a smear-ripened cheese.</title>
        <authorList>
            <consortium name="US DOE Joint Genome Institute (JGI-PGF)"/>
            <person name="Walter F."/>
            <person name="Albersmeier A."/>
            <person name="Kalinowski J."/>
            <person name="Ruckert C."/>
        </authorList>
    </citation>
    <scope>NUCLEOTIDE SEQUENCE</scope>
    <source>
        <strain evidence="12">KCTC 42731</strain>
    </source>
</reference>
<dbReference type="PANTHER" id="PTHR43065:SF46">
    <property type="entry name" value="C4-DICARBOXYLATE TRANSPORT SENSOR PROTEIN DCTB"/>
    <property type="match status" value="1"/>
</dbReference>
<dbReference type="SUPFAM" id="SSF55785">
    <property type="entry name" value="PYP-like sensor domain (PAS domain)"/>
    <property type="match status" value="1"/>
</dbReference>
<dbReference type="EC" id="2.7.13.3" evidence="2"/>
<sequence>MPMECIDGEILPCALINIDHHGDITYCNLNALSFLTQIAVNPIGQSFSSYLSQQCKVDFEALFLLTDRTQDDINNVIQNFPYIEFSDGTRSGFHLVKKDFGYYIFISLFETNEQSVSRTCLELKFNDDNDLITKSFNLIENYLTIGCCSIDLQSDEMTWSKGMYNLHHLQQGEHQVTPDIMLSYIANKDQALLKDNITKAKVGGVNFRQQVSLLYAQESEIKVEVIGKVEHDATGNPKTLLCIYRNISESFENLKKLKLLSSVNTSKATPVYFINEQDNVIFTELCPSFDEKSASLFGYINFSVQEYLKLKQQAKKFGEIKQQDISFDNYNAVFDLHVIYEAKCEVYIWVVEDVTERFRKEQQQIISNRLALLGNTFGTVSHDINNVLGVALGATEMLELKVAQGEQNIAKYIERVKNAIDKGKSVTERLLAFTRKPTVKVVEFNPIQEIEENLYLFKQLLLSTINFTFVKEDFNCLIRFPQGEFTNILLNIVLNAQDAIREQGLVGTIEVSAKLVQKSYIEITVTDSGIGIDSDSLVKIFDPFFSSKSVNKGNGIGLANVYSTMHKHNGEIEVDGSSELGGAKFTLRFKCKLIEPSPLTSSSSNRECCFRNKSILVVDDEVSIAEFVSLFLTAEGAVARYATNKIELLQLLAENNHFDMLITDMILPDTSGREIVNLVKEKHPNIKIFSMSGYIGEENTAWHYPVLQKPFNSLELTDFLKNN</sequence>
<keyword evidence="5" id="KW-0547">Nucleotide-binding</keyword>
<evidence type="ECO:0000256" key="7">
    <source>
        <dbReference type="ARBA" id="ARBA00022840"/>
    </source>
</evidence>
<dbReference type="PROSITE" id="PS50109">
    <property type="entry name" value="HIS_KIN"/>
    <property type="match status" value="1"/>
</dbReference>
<dbReference type="Gene3D" id="3.30.565.10">
    <property type="entry name" value="Histidine kinase-like ATPase, C-terminal domain"/>
    <property type="match status" value="1"/>
</dbReference>
<evidence type="ECO:0000313" key="12">
    <source>
        <dbReference type="EMBL" id="GHF93310.1"/>
    </source>
</evidence>
<dbReference type="EMBL" id="BNCK01000004">
    <property type="protein sequence ID" value="GHF93310.1"/>
    <property type="molecule type" value="Genomic_DNA"/>
</dbReference>
<dbReference type="Gene3D" id="1.10.287.130">
    <property type="match status" value="1"/>
</dbReference>
<evidence type="ECO:0000256" key="5">
    <source>
        <dbReference type="ARBA" id="ARBA00022741"/>
    </source>
</evidence>
<dbReference type="InterPro" id="IPR004358">
    <property type="entry name" value="Sig_transdc_His_kin-like_C"/>
</dbReference>
<dbReference type="SMART" id="SM00387">
    <property type="entry name" value="HATPase_c"/>
    <property type="match status" value="1"/>
</dbReference>
<keyword evidence="4" id="KW-0808">Transferase</keyword>
<dbReference type="InterPro" id="IPR036097">
    <property type="entry name" value="HisK_dim/P_sf"/>
</dbReference>
<name>A0A919BII0_9GAMM</name>
<dbReference type="InterPro" id="IPR036890">
    <property type="entry name" value="HATPase_C_sf"/>
</dbReference>
<reference evidence="12" key="2">
    <citation type="submission" date="2020-09" db="EMBL/GenBank/DDBJ databases">
        <authorList>
            <person name="Sun Q."/>
            <person name="Kim S."/>
        </authorList>
    </citation>
    <scope>NUCLEOTIDE SEQUENCE</scope>
    <source>
        <strain evidence="12">KCTC 42731</strain>
    </source>
</reference>
<evidence type="ECO:0000313" key="13">
    <source>
        <dbReference type="Proteomes" id="UP000623842"/>
    </source>
</evidence>
<dbReference type="Proteomes" id="UP000623842">
    <property type="component" value="Unassembled WGS sequence"/>
</dbReference>
<dbReference type="Pfam" id="PF00072">
    <property type="entry name" value="Response_reg"/>
    <property type="match status" value="1"/>
</dbReference>
<dbReference type="InterPro" id="IPR011006">
    <property type="entry name" value="CheY-like_superfamily"/>
</dbReference>
<dbReference type="RefSeq" id="WP_189770371.1">
    <property type="nucleotide sequence ID" value="NZ_BNCK01000004.1"/>
</dbReference>
<gene>
    <name evidence="12" type="ORF">GCM10017161_22020</name>
</gene>
<evidence type="ECO:0000256" key="8">
    <source>
        <dbReference type="ARBA" id="ARBA00023012"/>
    </source>
</evidence>
<evidence type="ECO:0000259" key="10">
    <source>
        <dbReference type="PROSITE" id="PS50109"/>
    </source>
</evidence>
<keyword evidence="13" id="KW-1185">Reference proteome</keyword>
<dbReference type="SUPFAM" id="SSF55874">
    <property type="entry name" value="ATPase domain of HSP90 chaperone/DNA topoisomerase II/histidine kinase"/>
    <property type="match status" value="1"/>
</dbReference>
<protein>
    <recommendedName>
        <fullName evidence="2">histidine kinase</fullName>
        <ecNumber evidence="2">2.7.13.3</ecNumber>
    </recommendedName>
</protein>
<dbReference type="PROSITE" id="PS50110">
    <property type="entry name" value="RESPONSE_REGULATORY"/>
    <property type="match status" value="1"/>
</dbReference>
<comment type="caution">
    <text evidence="12">The sequence shown here is derived from an EMBL/GenBank/DDBJ whole genome shotgun (WGS) entry which is preliminary data.</text>
</comment>
<dbReference type="Gene3D" id="3.30.450.20">
    <property type="entry name" value="PAS domain"/>
    <property type="match status" value="1"/>
</dbReference>
<evidence type="ECO:0000259" key="11">
    <source>
        <dbReference type="PROSITE" id="PS50110"/>
    </source>
</evidence>
<evidence type="ECO:0000256" key="6">
    <source>
        <dbReference type="ARBA" id="ARBA00022777"/>
    </source>
</evidence>
<dbReference type="SUPFAM" id="SSF52172">
    <property type="entry name" value="CheY-like"/>
    <property type="match status" value="1"/>
</dbReference>
<evidence type="ECO:0000256" key="2">
    <source>
        <dbReference type="ARBA" id="ARBA00012438"/>
    </source>
</evidence>
<dbReference type="CDD" id="cd00082">
    <property type="entry name" value="HisKA"/>
    <property type="match status" value="1"/>
</dbReference>
<dbReference type="Gene3D" id="3.40.50.2300">
    <property type="match status" value="1"/>
</dbReference>
<dbReference type="SMART" id="SM00388">
    <property type="entry name" value="HisKA"/>
    <property type="match status" value="1"/>
</dbReference>
<dbReference type="InterPro" id="IPR001789">
    <property type="entry name" value="Sig_transdc_resp-reg_receiver"/>
</dbReference>
<dbReference type="InterPro" id="IPR003661">
    <property type="entry name" value="HisK_dim/P_dom"/>
</dbReference>
<dbReference type="GO" id="GO:0005524">
    <property type="term" value="F:ATP binding"/>
    <property type="evidence" value="ECO:0007669"/>
    <property type="project" value="UniProtKB-KW"/>
</dbReference>
<evidence type="ECO:0000256" key="3">
    <source>
        <dbReference type="ARBA" id="ARBA00022553"/>
    </source>
</evidence>
<evidence type="ECO:0000256" key="1">
    <source>
        <dbReference type="ARBA" id="ARBA00000085"/>
    </source>
</evidence>
<dbReference type="SUPFAM" id="SSF47384">
    <property type="entry name" value="Homodimeric domain of signal transducing histidine kinase"/>
    <property type="match status" value="1"/>
</dbReference>
<dbReference type="InterPro" id="IPR005467">
    <property type="entry name" value="His_kinase_dom"/>
</dbReference>
<evidence type="ECO:0000256" key="4">
    <source>
        <dbReference type="ARBA" id="ARBA00022679"/>
    </source>
</evidence>
<feature type="modified residue" description="4-aspartylphosphate" evidence="9">
    <location>
        <position position="664"/>
    </location>
</feature>
<dbReference type="InterPro" id="IPR035965">
    <property type="entry name" value="PAS-like_dom_sf"/>
</dbReference>
<evidence type="ECO:0000256" key="9">
    <source>
        <dbReference type="PROSITE-ProRule" id="PRU00169"/>
    </source>
</evidence>
<comment type="catalytic activity">
    <reaction evidence="1">
        <text>ATP + protein L-histidine = ADP + protein N-phospho-L-histidine.</text>
        <dbReference type="EC" id="2.7.13.3"/>
    </reaction>
</comment>
<keyword evidence="8" id="KW-0902">Two-component regulatory system</keyword>
<dbReference type="GO" id="GO:0000155">
    <property type="term" value="F:phosphorelay sensor kinase activity"/>
    <property type="evidence" value="ECO:0007669"/>
    <property type="project" value="InterPro"/>
</dbReference>
<dbReference type="Pfam" id="PF02518">
    <property type="entry name" value="HATPase_c"/>
    <property type="match status" value="1"/>
</dbReference>
<keyword evidence="6" id="KW-0418">Kinase</keyword>
<feature type="domain" description="Response regulatory" evidence="11">
    <location>
        <begin position="614"/>
        <end position="723"/>
    </location>
</feature>
<proteinExistence type="predicted"/>
<organism evidence="12 13">
    <name type="scientific">Thalassotalea marina</name>
    <dbReference type="NCBI Taxonomy" id="1673741"/>
    <lineage>
        <taxon>Bacteria</taxon>
        <taxon>Pseudomonadati</taxon>
        <taxon>Pseudomonadota</taxon>
        <taxon>Gammaproteobacteria</taxon>
        <taxon>Alteromonadales</taxon>
        <taxon>Colwelliaceae</taxon>
        <taxon>Thalassotalea</taxon>
    </lineage>
</organism>
<dbReference type="PRINTS" id="PR00344">
    <property type="entry name" value="BCTRLSENSOR"/>
</dbReference>